<evidence type="ECO:0000256" key="7">
    <source>
        <dbReference type="ARBA" id="ARBA00022695"/>
    </source>
</evidence>
<accession>A0ABN1XMQ7</accession>
<keyword evidence="9" id="KW-0274">FAD</keyword>
<comment type="pathway">
    <text evidence="1">Cofactor biosynthesis; FAD biosynthesis; FAD from FMN: step 1/1.</text>
</comment>
<proteinExistence type="inferred from homology"/>
<evidence type="ECO:0000256" key="12">
    <source>
        <dbReference type="SAM" id="MobiDB-lite"/>
    </source>
</evidence>
<evidence type="ECO:0000256" key="10">
    <source>
        <dbReference type="ARBA" id="ARBA00022840"/>
    </source>
</evidence>
<dbReference type="Gene3D" id="3.40.50.620">
    <property type="entry name" value="HUPs"/>
    <property type="match status" value="1"/>
</dbReference>
<dbReference type="InterPro" id="IPR015864">
    <property type="entry name" value="FAD_synthase"/>
</dbReference>
<evidence type="ECO:0000256" key="11">
    <source>
        <dbReference type="ARBA" id="ARBA00049494"/>
    </source>
</evidence>
<keyword evidence="4" id="KW-0285">Flavoprotein</keyword>
<evidence type="ECO:0000256" key="8">
    <source>
        <dbReference type="ARBA" id="ARBA00022741"/>
    </source>
</evidence>
<protein>
    <recommendedName>
        <fullName evidence="3">FAD synthase</fullName>
        <ecNumber evidence="3">2.7.7.2</ecNumber>
    </recommendedName>
</protein>
<evidence type="ECO:0000256" key="5">
    <source>
        <dbReference type="ARBA" id="ARBA00022643"/>
    </source>
</evidence>
<evidence type="ECO:0000256" key="1">
    <source>
        <dbReference type="ARBA" id="ARBA00004726"/>
    </source>
</evidence>
<dbReference type="InterPro" id="IPR014729">
    <property type="entry name" value="Rossmann-like_a/b/a_fold"/>
</dbReference>
<sequence length="275" mass="27950">MPAALISRPDRPGTGVPLWRGPDEVPAGFGPCVVSLGVFDGLHRGHRRIVDRARAAGRRLGLPVLLATFDPHPARVLGLAKDTAALSTVEHRAELAARAGVDAVCVLRFDRDLARRSPAEFAGTVLAHGLRARAVVVGTNFTFGAGGAGTVHTLAALGRDLGFGTDAVPLLHTARTPCSSSAVRASVRAGDLGTAHRILGRPHRVDGTCRGGAVSLAPGTALPPAGRYDCLVGGHPRTVVVDPAGGLSVDGAGPDGPVSVSFLAPSPPPSPGGPR</sequence>
<dbReference type="EC" id="2.7.7.2" evidence="3"/>
<dbReference type="Pfam" id="PF06574">
    <property type="entry name" value="FAD_syn"/>
    <property type="match status" value="1"/>
</dbReference>
<dbReference type="PANTHER" id="PTHR22749">
    <property type="entry name" value="RIBOFLAVIN KINASE/FMN ADENYLYLTRANSFERASE"/>
    <property type="match status" value="1"/>
</dbReference>
<feature type="compositionally biased region" description="Pro residues" evidence="12">
    <location>
        <begin position="265"/>
        <end position="275"/>
    </location>
</feature>
<name>A0ABN1XMQ7_9PSEU</name>
<evidence type="ECO:0000256" key="3">
    <source>
        <dbReference type="ARBA" id="ARBA00012393"/>
    </source>
</evidence>
<keyword evidence="6" id="KW-0808">Transferase</keyword>
<comment type="similarity">
    <text evidence="2">Belongs to the RibF family.</text>
</comment>
<comment type="caution">
    <text evidence="14">The sequence shown here is derived from an EMBL/GenBank/DDBJ whole genome shotgun (WGS) entry which is preliminary data.</text>
</comment>
<evidence type="ECO:0000313" key="15">
    <source>
        <dbReference type="Proteomes" id="UP001501414"/>
    </source>
</evidence>
<evidence type="ECO:0000259" key="13">
    <source>
        <dbReference type="Pfam" id="PF06574"/>
    </source>
</evidence>
<keyword evidence="7" id="KW-0548">Nucleotidyltransferase</keyword>
<dbReference type="SUPFAM" id="SSF52374">
    <property type="entry name" value="Nucleotidylyl transferase"/>
    <property type="match status" value="1"/>
</dbReference>
<dbReference type="Proteomes" id="UP001501414">
    <property type="component" value="Unassembled WGS sequence"/>
</dbReference>
<feature type="domain" description="FAD synthetase" evidence="13">
    <location>
        <begin position="31"/>
        <end position="181"/>
    </location>
</feature>
<evidence type="ECO:0000256" key="2">
    <source>
        <dbReference type="ARBA" id="ARBA00010214"/>
    </source>
</evidence>
<keyword evidence="15" id="KW-1185">Reference proteome</keyword>
<dbReference type="CDD" id="cd02064">
    <property type="entry name" value="FAD_synthetase_N"/>
    <property type="match status" value="1"/>
</dbReference>
<evidence type="ECO:0000256" key="9">
    <source>
        <dbReference type="ARBA" id="ARBA00022827"/>
    </source>
</evidence>
<keyword evidence="10" id="KW-0067">ATP-binding</keyword>
<dbReference type="EMBL" id="BAAAJK010000006">
    <property type="protein sequence ID" value="GAA1384733.1"/>
    <property type="molecule type" value="Genomic_DNA"/>
</dbReference>
<dbReference type="RefSeq" id="WP_344019975.1">
    <property type="nucleotide sequence ID" value="NZ_BAAAJK010000006.1"/>
</dbReference>
<reference evidence="14 15" key="1">
    <citation type="journal article" date="2019" name="Int. J. Syst. Evol. Microbiol.">
        <title>The Global Catalogue of Microorganisms (GCM) 10K type strain sequencing project: providing services to taxonomists for standard genome sequencing and annotation.</title>
        <authorList>
            <consortium name="The Broad Institute Genomics Platform"/>
            <consortium name="The Broad Institute Genome Sequencing Center for Infectious Disease"/>
            <person name="Wu L."/>
            <person name="Ma J."/>
        </authorList>
    </citation>
    <scope>NUCLEOTIDE SEQUENCE [LARGE SCALE GENOMIC DNA]</scope>
    <source>
        <strain evidence="14 15">JCM 11896</strain>
    </source>
</reference>
<feature type="region of interest" description="Disordered" evidence="12">
    <location>
        <begin position="247"/>
        <end position="275"/>
    </location>
</feature>
<dbReference type="PANTHER" id="PTHR22749:SF6">
    <property type="entry name" value="RIBOFLAVIN KINASE"/>
    <property type="match status" value="1"/>
</dbReference>
<keyword evidence="5" id="KW-0288">FMN</keyword>
<evidence type="ECO:0000256" key="6">
    <source>
        <dbReference type="ARBA" id="ARBA00022679"/>
    </source>
</evidence>
<organism evidence="14 15">
    <name type="scientific">Pseudonocardia kongjuensis</name>
    <dbReference type="NCBI Taxonomy" id="102227"/>
    <lineage>
        <taxon>Bacteria</taxon>
        <taxon>Bacillati</taxon>
        <taxon>Actinomycetota</taxon>
        <taxon>Actinomycetes</taxon>
        <taxon>Pseudonocardiales</taxon>
        <taxon>Pseudonocardiaceae</taxon>
        <taxon>Pseudonocardia</taxon>
    </lineage>
</organism>
<gene>
    <name evidence="14" type="ORF">GCM10009613_15990</name>
</gene>
<keyword evidence="8" id="KW-0547">Nucleotide-binding</keyword>
<evidence type="ECO:0000313" key="14">
    <source>
        <dbReference type="EMBL" id="GAA1384733.1"/>
    </source>
</evidence>
<evidence type="ECO:0000256" key="4">
    <source>
        <dbReference type="ARBA" id="ARBA00022630"/>
    </source>
</evidence>
<comment type="catalytic activity">
    <reaction evidence="11">
        <text>FMN + ATP + H(+) = FAD + diphosphate</text>
        <dbReference type="Rhea" id="RHEA:17237"/>
        <dbReference type="ChEBI" id="CHEBI:15378"/>
        <dbReference type="ChEBI" id="CHEBI:30616"/>
        <dbReference type="ChEBI" id="CHEBI:33019"/>
        <dbReference type="ChEBI" id="CHEBI:57692"/>
        <dbReference type="ChEBI" id="CHEBI:58210"/>
        <dbReference type="EC" id="2.7.7.2"/>
    </reaction>
</comment>
<dbReference type="InterPro" id="IPR023468">
    <property type="entry name" value="Riboflavin_kinase"/>
</dbReference>